<gene>
    <name evidence="1" type="ORF">V1478_012037</name>
</gene>
<organism evidence="1 2">
    <name type="scientific">Vespula squamosa</name>
    <name type="common">Southern yellow jacket</name>
    <name type="synonym">Wasp</name>
    <dbReference type="NCBI Taxonomy" id="30214"/>
    <lineage>
        <taxon>Eukaryota</taxon>
        <taxon>Metazoa</taxon>
        <taxon>Ecdysozoa</taxon>
        <taxon>Arthropoda</taxon>
        <taxon>Hexapoda</taxon>
        <taxon>Insecta</taxon>
        <taxon>Pterygota</taxon>
        <taxon>Neoptera</taxon>
        <taxon>Endopterygota</taxon>
        <taxon>Hymenoptera</taxon>
        <taxon>Apocrita</taxon>
        <taxon>Aculeata</taxon>
        <taxon>Vespoidea</taxon>
        <taxon>Vespidae</taxon>
        <taxon>Vespinae</taxon>
        <taxon>Vespula</taxon>
    </lineage>
</organism>
<protein>
    <submittedName>
        <fullName evidence="1">Uncharacterized protein</fullName>
    </submittedName>
</protein>
<keyword evidence="2" id="KW-1185">Reference proteome</keyword>
<reference evidence="1 2" key="1">
    <citation type="journal article" date="2024" name="Ann. Entomol. Soc. Am.">
        <title>Genomic analyses of the southern and eastern yellowjacket wasps (Hymenoptera: Vespidae) reveal evolutionary signatures of social life.</title>
        <authorList>
            <person name="Catto M.A."/>
            <person name="Caine P.B."/>
            <person name="Orr S.E."/>
            <person name="Hunt B.G."/>
            <person name="Goodisman M.A.D."/>
        </authorList>
    </citation>
    <scope>NUCLEOTIDE SEQUENCE [LARGE SCALE GENOMIC DNA]</scope>
    <source>
        <strain evidence="1">233</strain>
        <tissue evidence="1">Head and thorax</tissue>
    </source>
</reference>
<dbReference type="Proteomes" id="UP001607302">
    <property type="component" value="Unassembled WGS sequence"/>
</dbReference>
<sequence>TTHSVTYWCIHPWKRFVIISRKEFDYFIIQQILDRPSVLRNPDEKDRASGFLSADLYEYVIHKCKPRVSTWPDTCRCGIHTVAIYGRGKASGHSNALALPSSLSRSRRLCERSFGNSILRKISEGSLKWRVARKRVRRDQIESSSLPTRSTRPPELAIQLSSYPAIQPASQPVSQPVN</sequence>
<evidence type="ECO:0000313" key="2">
    <source>
        <dbReference type="Proteomes" id="UP001607302"/>
    </source>
</evidence>
<dbReference type="EMBL" id="JAUDFV010000152">
    <property type="protein sequence ID" value="KAL2718161.1"/>
    <property type="molecule type" value="Genomic_DNA"/>
</dbReference>
<dbReference type="AlphaFoldDB" id="A0ABD2ACP7"/>
<evidence type="ECO:0000313" key="1">
    <source>
        <dbReference type="EMBL" id="KAL2718161.1"/>
    </source>
</evidence>
<name>A0ABD2ACP7_VESSQ</name>
<accession>A0ABD2ACP7</accession>
<feature type="non-terminal residue" evidence="1">
    <location>
        <position position="1"/>
    </location>
</feature>
<comment type="caution">
    <text evidence="1">The sequence shown here is derived from an EMBL/GenBank/DDBJ whole genome shotgun (WGS) entry which is preliminary data.</text>
</comment>
<proteinExistence type="predicted"/>